<evidence type="ECO:0000256" key="1">
    <source>
        <dbReference type="SAM" id="SignalP"/>
    </source>
</evidence>
<dbReference type="AlphaFoldDB" id="A0A6A5Y4T0"/>
<evidence type="ECO:0000313" key="2">
    <source>
        <dbReference type="EMBL" id="KAF2019800.1"/>
    </source>
</evidence>
<reference evidence="2" key="1">
    <citation type="journal article" date="2020" name="Stud. Mycol.">
        <title>101 Dothideomycetes genomes: a test case for predicting lifestyles and emergence of pathogens.</title>
        <authorList>
            <person name="Haridas S."/>
            <person name="Albert R."/>
            <person name="Binder M."/>
            <person name="Bloem J."/>
            <person name="Labutti K."/>
            <person name="Salamov A."/>
            <person name="Andreopoulos B."/>
            <person name="Baker S."/>
            <person name="Barry K."/>
            <person name="Bills G."/>
            <person name="Bluhm B."/>
            <person name="Cannon C."/>
            <person name="Castanera R."/>
            <person name="Culley D."/>
            <person name="Daum C."/>
            <person name="Ezra D."/>
            <person name="Gonzalez J."/>
            <person name="Henrissat B."/>
            <person name="Kuo A."/>
            <person name="Liang C."/>
            <person name="Lipzen A."/>
            <person name="Lutzoni F."/>
            <person name="Magnuson J."/>
            <person name="Mondo S."/>
            <person name="Nolan M."/>
            <person name="Ohm R."/>
            <person name="Pangilinan J."/>
            <person name="Park H.-J."/>
            <person name="Ramirez L."/>
            <person name="Alfaro M."/>
            <person name="Sun H."/>
            <person name="Tritt A."/>
            <person name="Yoshinaga Y."/>
            <person name="Zwiers L.-H."/>
            <person name="Turgeon B."/>
            <person name="Goodwin S."/>
            <person name="Spatafora J."/>
            <person name="Crous P."/>
            <person name="Grigoriev I."/>
        </authorList>
    </citation>
    <scope>NUCLEOTIDE SEQUENCE</scope>
    <source>
        <strain evidence="2">CBS 175.79</strain>
    </source>
</reference>
<dbReference type="Proteomes" id="UP000799778">
    <property type="component" value="Unassembled WGS sequence"/>
</dbReference>
<proteinExistence type="predicted"/>
<name>A0A6A5Y4T0_9PLEO</name>
<dbReference type="GeneID" id="54283162"/>
<gene>
    <name evidence="2" type="ORF">BU24DRAFT_406419</name>
</gene>
<dbReference type="RefSeq" id="XP_033388139.1">
    <property type="nucleotide sequence ID" value="XM_033525765.1"/>
</dbReference>
<organism evidence="2 3">
    <name type="scientific">Aaosphaeria arxii CBS 175.79</name>
    <dbReference type="NCBI Taxonomy" id="1450172"/>
    <lineage>
        <taxon>Eukaryota</taxon>
        <taxon>Fungi</taxon>
        <taxon>Dikarya</taxon>
        <taxon>Ascomycota</taxon>
        <taxon>Pezizomycotina</taxon>
        <taxon>Dothideomycetes</taxon>
        <taxon>Pleosporomycetidae</taxon>
        <taxon>Pleosporales</taxon>
        <taxon>Pleosporales incertae sedis</taxon>
        <taxon>Aaosphaeria</taxon>
    </lineage>
</organism>
<dbReference type="EMBL" id="ML978067">
    <property type="protein sequence ID" value="KAF2019800.1"/>
    <property type="molecule type" value="Genomic_DNA"/>
</dbReference>
<feature type="signal peptide" evidence="1">
    <location>
        <begin position="1"/>
        <end position="19"/>
    </location>
</feature>
<sequence length="102" mass="11244">MKTSIAALVTLAAFVAASGNFTSSTEKACTGGKIIHFWIPKNDTNPCQPLDNIGSLRVTDLDPGCRFRVFGDRNCDVVEKQAKFEECTQFVNNTNSFIYDCQ</sequence>
<feature type="chain" id="PRO_5025410787" evidence="1">
    <location>
        <begin position="20"/>
        <end position="102"/>
    </location>
</feature>
<keyword evidence="1" id="KW-0732">Signal</keyword>
<keyword evidence="3" id="KW-1185">Reference proteome</keyword>
<evidence type="ECO:0000313" key="3">
    <source>
        <dbReference type="Proteomes" id="UP000799778"/>
    </source>
</evidence>
<accession>A0A6A5Y4T0</accession>
<protein>
    <submittedName>
        <fullName evidence="2">Uncharacterized protein</fullName>
    </submittedName>
</protein>